<dbReference type="OrthoDB" id="10490928at2759"/>
<evidence type="ECO:0000313" key="2">
    <source>
        <dbReference type="Proteomes" id="UP000886998"/>
    </source>
</evidence>
<organism evidence="1 2">
    <name type="scientific">Trichonephila inaurata madagascariensis</name>
    <dbReference type="NCBI Taxonomy" id="2747483"/>
    <lineage>
        <taxon>Eukaryota</taxon>
        <taxon>Metazoa</taxon>
        <taxon>Ecdysozoa</taxon>
        <taxon>Arthropoda</taxon>
        <taxon>Chelicerata</taxon>
        <taxon>Arachnida</taxon>
        <taxon>Araneae</taxon>
        <taxon>Araneomorphae</taxon>
        <taxon>Entelegynae</taxon>
        <taxon>Araneoidea</taxon>
        <taxon>Nephilidae</taxon>
        <taxon>Trichonephila</taxon>
        <taxon>Trichonephila inaurata</taxon>
    </lineage>
</organism>
<name>A0A8X6Y010_9ARAC</name>
<reference evidence="1" key="1">
    <citation type="submission" date="2020-08" db="EMBL/GenBank/DDBJ databases">
        <title>Multicomponent nature underlies the extraordinary mechanical properties of spider dragline silk.</title>
        <authorList>
            <person name="Kono N."/>
            <person name="Nakamura H."/>
            <person name="Mori M."/>
            <person name="Yoshida Y."/>
            <person name="Ohtoshi R."/>
            <person name="Malay A.D."/>
            <person name="Moran D.A.P."/>
            <person name="Tomita M."/>
            <person name="Numata K."/>
            <person name="Arakawa K."/>
        </authorList>
    </citation>
    <scope>NUCLEOTIDE SEQUENCE</scope>
</reference>
<evidence type="ECO:0000313" key="1">
    <source>
        <dbReference type="EMBL" id="GFY61723.1"/>
    </source>
</evidence>
<gene>
    <name evidence="1" type="ORF">TNIN_226291</name>
</gene>
<protein>
    <submittedName>
        <fullName evidence="1">Uncharacterized protein</fullName>
    </submittedName>
</protein>
<accession>A0A8X6Y010</accession>
<dbReference type="Proteomes" id="UP000886998">
    <property type="component" value="Unassembled WGS sequence"/>
</dbReference>
<comment type="caution">
    <text evidence="1">The sequence shown here is derived from an EMBL/GenBank/DDBJ whole genome shotgun (WGS) entry which is preliminary data.</text>
</comment>
<sequence length="210" mass="24001">MASDNAALDHGASIDADGDHLQVISGKLWASDSMQMEILQVIYREIMGPRIACRWRFFKDEHLHMILLPNCILKDFTRTNILDCPIGAKVLVHGVITGEKDCSTTPFIRTNDGFLFDVENSCEESKTVVWYYAYQHKAWLLDPKTFDKFLAKGYYVYPVLQLKTSKGNVVIGSQRYMKDLIKEEPTLFFNKHGTRTKKEGVVTSLNDLLM</sequence>
<proteinExistence type="predicted"/>
<dbReference type="AlphaFoldDB" id="A0A8X6Y010"/>
<keyword evidence="2" id="KW-1185">Reference proteome</keyword>
<dbReference type="EMBL" id="BMAV01013806">
    <property type="protein sequence ID" value="GFY61723.1"/>
    <property type="molecule type" value="Genomic_DNA"/>
</dbReference>